<dbReference type="Pfam" id="PF26446">
    <property type="entry name" value="DUF8125"/>
    <property type="match status" value="1"/>
</dbReference>
<feature type="compositionally biased region" description="Basic and acidic residues" evidence="1">
    <location>
        <begin position="9"/>
        <end position="22"/>
    </location>
</feature>
<evidence type="ECO:0000313" key="5">
    <source>
        <dbReference type="Proteomes" id="UP001166304"/>
    </source>
</evidence>
<name>A0AA41KCF7_9EURY</name>
<keyword evidence="2" id="KW-0812">Transmembrane</keyword>
<dbReference type="Proteomes" id="UP001166304">
    <property type="component" value="Unassembled WGS sequence"/>
</dbReference>
<dbReference type="InterPro" id="IPR058438">
    <property type="entry name" value="DUF8125"/>
</dbReference>
<comment type="caution">
    <text evidence="4">The sequence shown here is derived from an EMBL/GenBank/DDBJ whole genome shotgun (WGS) entry which is preliminary data.</text>
</comment>
<dbReference type="Pfam" id="PF26447">
    <property type="entry name" value="DUF8126"/>
    <property type="match status" value="1"/>
</dbReference>
<proteinExistence type="predicted"/>
<reference evidence="4" key="1">
    <citation type="submission" date="2021-06" db="EMBL/GenBank/DDBJ databases">
        <title>New haloarchaea isolates fom saline soil.</title>
        <authorList>
            <person name="Duran-Viseras A."/>
            <person name="Sanchez-Porro C.S."/>
            <person name="Ventosa A."/>
        </authorList>
    </citation>
    <scope>NUCLEOTIDE SEQUENCE</scope>
    <source>
        <strain evidence="4">JCM 18369</strain>
    </source>
</reference>
<organism evidence="4 5">
    <name type="scientific">Haloarcula salina</name>
    <dbReference type="NCBI Taxonomy" id="1429914"/>
    <lineage>
        <taxon>Archaea</taxon>
        <taxon>Methanobacteriati</taxon>
        <taxon>Methanobacteriota</taxon>
        <taxon>Stenosarchaea group</taxon>
        <taxon>Halobacteria</taxon>
        <taxon>Halobacteriales</taxon>
        <taxon>Haloarculaceae</taxon>
        <taxon>Haloarcula</taxon>
    </lineage>
</organism>
<dbReference type="RefSeq" id="WP_162413482.1">
    <property type="nucleotide sequence ID" value="NZ_JAHQXE010000003.1"/>
</dbReference>
<dbReference type="AlphaFoldDB" id="A0AA41KCF7"/>
<evidence type="ECO:0000313" key="4">
    <source>
        <dbReference type="EMBL" id="MBV0902350.1"/>
    </source>
</evidence>
<feature type="domain" description="DUF8125" evidence="3">
    <location>
        <begin position="161"/>
        <end position="237"/>
    </location>
</feature>
<dbReference type="InterPro" id="IPR058439">
    <property type="entry name" value="DUF8126"/>
</dbReference>
<evidence type="ECO:0000259" key="3">
    <source>
        <dbReference type="Pfam" id="PF26447"/>
    </source>
</evidence>
<protein>
    <recommendedName>
        <fullName evidence="3">DUF8125 domain-containing protein</fullName>
    </recommendedName>
</protein>
<sequence length="277" mass="30680">MSDDQDSPDLDRDEMVHNADPGPDHSRTYRAFRWLSENLLLLASGVGIALFVVASIIGYELPRNLRLIGLCALITIPLVGRPTGKKVRSLLWDPNYVWLVDIDARRTKGGIFRMPGQRFKEWSVEDGQLDWVSPNLAFGKSVDLEAQTVEGCWRGTLSDRELMRTLQAVEECRGQLEDDAKRGFAIEAQAFTIIRNATRKAVLRIVSTFERGTLPDEGEGLTDEIDSAIEQFGLDRKIRAAEDDEDPESDVPGIRVDLDQDLADLAGAGDGGVPADD</sequence>
<feature type="transmembrane region" description="Helical" evidence="2">
    <location>
        <begin position="39"/>
        <end position="59"/>
    </location>
</feature>
<gene>
    <name evidence="4" type="ORF">KTS37_11175</name>
</gene>
<evidence type="ECO:0000256" key="1">
    <source>
        <dbReference type="SAM" id="MobiDB-lite"/>
    </source>
</evidence>
<dbReference type="EMBL" id="JAHQXE010000003">
    <property type="protein sequence ID" value="MBV0902350.1"/>
    <property type="molecule type" value="Genomic_DNA"/>
</dbReference>
<keyword evidence="2" id="KW-0472">Membrane</keyword>
<accession>A0AA41KCF7</accession>
<feature type="region of interest" description="Disordered" evidence="1">
    <location>
        <begin position="1"/>
        <end position="22"/>
    </location>
</feature>
<keyword evidence="2" id="KW-1133">Transmembrane helix</keyword>
<keyword evidence="5" id="KW-1185">Reference proteome</keyword>
<evidence type="ECO:0000256" key="2">
    <source>
        <dbReference type="SAM" id="Phobius"/>
    </source>
</evidence>